<dbReference type="Ensembl" id="ENSPKIT00000009185.1">
    <property type="protein sequence ID" value="ENSPKIP00000028406.1"/>
    <property type="gene ID" value="ENSPKIG00000010049.1"/>
</dbReference>
<dbReference type="AlphaFoldDB" id="A0A3B3SEI8"/>
<dbReference type="GeneTree" id="ENSGT00940000153251"/>
<dbReference type="GO" id="GO:0045931">
    <property type="term" value="P:positive regulation of mitotic cell cycle"/>
    <property type="evidence" value="ECO:0007669"/>
    <property type="project" value="TreeGrafter"/>
</dbReference>
<feature type="coiled-coil region" evidence="1">
    <location>
        <begin position="616"/>
        <end position="643"/>
    </location>
</feature>
<feature type="coiled-coil region" evidence="1">
    <location>
        <begin position="81"/>
        <end position="169"/>
    </location>
</feature>
<feature type="region of interest" description="Disordered" evidence="2">
    <location>
        <begin position="205"/>
        <end position="226"/>
    </location>
</feature>
<feature type="coiled-coil region" evidence="1">
    <location>
        <begin position="3"/>
        <end position="45"/>
    </location>
</feature>
<sequence>MQDEDLEVQLAHKEKECKELQGRWIQQLEGALRDTRAQLSAERARFLQLREDFLYNLRVLEERDHQLDHYDAMAARLGSSENARRAEISELRIQIDKLQEAVATEARVREELQLQHKQKLAEHQLRLERVQSMKDREIERHREEYEVLKRELERRIQEVQGELALQKQELIMEFDNELKRREREFSLRRDEMSSAVYSHELKVSERVHRQRSGPAPHPALSHKEREMEDVCELDRRVRQREAAVASLRDVRCEQLRRAEARAQEMQAGLDTALEDKRRAESDHAELLGDRDAQLAELRAELDAGRAAWEAHVKQTAKEKVSRDLELQSLGEREAKLRAELQKRTEDVERYRLQLCEGVQREQDLERARLQAELDWQRRMEDAKTLQYQQNEELVKGLMQARDQVTAELREKERELQEMAALLRSVTAEREQAHRGTPGTQGPADGAGRFPSEEIQRLQQQNSSLRAAIAQMRKDMENLSEKLPTEPPPAGSPEYSQALEEEVRELKTRCRRLEEQLEEALKSSGPTAASPAPVPALPVSADNAYLQNHIRCLNETIGGLRVEKVSSAAALRKLEVRVAHLESSLSRVTQQLHSKQVECDELHFDLANQKKRVAAEEAGLRQRLAAVEMELDEVKREAEEYQRGSLLQNLEAVALGNQVSALKLDIASRREPIVVEQSTVLQELQKENLHLRQQLLGRGSEDVVAMETWAGASPAQLQAKLKKAVRCISQLSQDKQRLIEMGNRLRGQLVAAGLHGYTRNFIDKPDPVPEVYTPEQQQNPLSALEQLQYKLTKQVSWQLRHCPAGRSDSSASLTKQRSRAEKENALPERLRHSPGAPRALMSSLGTDSSLQDVWHMLEVASSLSGLTPGDGADSERAGGGRPGPAHRVSLQGTKIPVQERKKMTRAAGKPSMKAKSHGKASGIRNYNIKD</sequence>
<protein>
    <submittedName>
        <fullName evidence="3">Coiled-coil domain containing 57</fullName>
    </submittedName>
</protein>
<accession>A0A3B3SEI8</accession>
<evidence type="ECO:0000313" key="3">
    <source>
        <dbReference type="Ensembl" id="ENSPKIP00000028406.1"/>
    </source>
</evidence>
<dbReference type="PANTHER" id="PTHR46725:SF1">
    <property type="entry name" value="COILED-COIL DOMAIN-CONTAINING PROTEIN 57"/>
    <property type="match status" value="1"/>
</dbReference>
<evidence type="ECO:0000313" key="4">
    <source>
        <dbReference type="Proteomes" id="UP000261540"/>
    </source>
</evidence>
<evidence type="ECO:0000256" key="1">
    <source>
        <dbReference type="SAM" id="Coils"/>
    </source>
</evidence>
<feature type="coiled-coil region" evidence="1">
    <location>
        <begin position="454"/>
        <end position="522"/>
    </location>
</feature>
<dbReference type="InterPro" id="IPR042481">
    <property type="entry name" value="CCDC57"/>
</dbReference>
<dbReference type="GO" id="GO:0007099">
    <property type="term" value="P:centriole replication"/>
    <property type="evidence" value="ECO:0007669"/>
    <property type="project" value="TreeGrafter"/>
</dbReference>
<reference evidence="3" key="1">
    <citation type="submission" date="2025-08" db="UniProtKB">
        <authorList>
            <consortium name="Ensembl"/>
        </authorList>
    </citation>
    <scope>IDENTIFICATION</scope>
</reference>
<dbReference type="GO" id="GO:0007020">
    <property type="term" value="P:microtubule nucleation"/>
    <property type="evidence" value="ECO:0007669"/>
    <property type="project" value="TreeGrafter"/>
</dbReference>
<keyword evidence="4" id="KW-1185">Reference proteome</keyword>
<feature type="compositionally biased region" description="Basic and acidic residues" evidence="2">
    <location>
        <begin position="817"/>
        <end position="830"/>
    </location>
</feature>
<dbReference type="Proteomes" id="UP000261540">
    <property type="component" value="Unplaced"/>
</dbReference>
<evidence type="ECO:0000256" key="2">
    <source>
        <dbReference type="SAM" id="MobiDB-lite"/>
    </source>
</evidence>
<proteinExistence type="predicted"/>
<dbReference type="GO" id="GO:0034451">
    <property type="term" value="C:centriolar satellite"/>
    <property type="evidence" value="ECO:0007669"/>
    <property type="project" value="TreeGrafter"/>
</dbReference>
<reference evidence="3" key="2">
    <citation type="submission" date="2025-09" db="UniProtKB">
        <authorList>
            <consortium name="Ensembl"/>
        </authorList>
    </citation>
    <scope>IDENTIFICATION</scope>
</reference>
<dbReference type="GO" id="GO:0005876">
    <property type="term" value="C:spindle microtubule"/>
    <property type="evidence" value="ECO:0007669"/>
    <property type="project" value="TreeGrafter"/>
</dbReference>
<dbReference type="STRING" id="1676925.ENSPKIP00000028406"/>
<keyword evidence="1" id="KW-0175">Coiled coil</keyword>
<name>A0A3B3SEI8_9TELE</name>
<feature type="region of interest" description="Disordered" evidence="2">
    <location>
        <begin position="862"/>
        <end position="929"/>
    </location>
</feature>
<feature type="coiled-coil region" evidence="1">
    <location>
        <begin position="255"/>
        <end position="282"/>
    </location>
</feature>
<feature type="region of interest" description="Disordered" evidence="2">
    <location>
        <begin position="801"/>
        <end position="839"/>
    </location>
</feature>
<feature type="region of interest" description="Disordered" evidence="2">
    <location>
        <begin position="426"/>
        <end position="448"/>
    </location>
</feature>
<dbReference type="GO" id="GO:0005814">
    <property type="term" value="C:centriole"/>
    <property type="evidence" value="ECO:0007669"/>
    <property type="project" value="TreeGrafter"/>
</dbReference>
<dbReference type="PANTHER" id="PTHR46725">
    <property type="entry name" value="COILED-COIL DOMAIN-CONTAINING PROTEIN 57"/>
    <property type="match status" value="1"/>
</dbReference>
<dbReference type="GO" id="GO:0060271">
    <property type="term" value="P:cilium assembly"/>
    <property type="evidence" value="ECO:0007669"/>
    <property type="project" value="TreeGrafter"/>
</dbReference>
<organism evidence="3 4">
    <name type="scientific">Paramormyrops kingsleyae</name>
    <dbReference type="NCBI Taxonomy" id="1676925"/>
    <lineage>
        <taxon>Eukaryota</taxon>
        <taxon>Metazoa</taxon>
        <taxon>Chordata</taxon>
        <taxon>Craniata</taxon>
        <taxon>Vertebrata</taxon>
        <taxon>Euteleostomi</taxon>
        <taxon>Actinopterygii</taxon>
        <taxon>Neopterygii</taxon>
        <taxon>Teleostei</taxon>
        <taxon>Osteoglossocephala</taxon>
        <taxon>Osteoglossomorpha</taxon>
        <taxon>Osteoglossiformes</taxon>
        <taxon>Mormyridae</taxon>
        <taxon>Paramormyrops</taxon>
    </lineage>
</organism>